<organism evidence="1 2">
    <name type="scientific">Sulfitobacter albidus</name>
    <dbReference type="NCBI Taxonomy" id="2829501"/>
    <lineage>
        <taxon>Bacteria</taxon>
        <taxon>Pseudomonadati</taxon>
        <taxon>Pseudomonadota</taxon>
        <taxon>Alphaproteobacteria</taxon>
        <taxon>Rhodobacterales</taxon>
        <taxon>Roseobacteraceae</taxon>
        <taxon>Sulfitobacter</taxon>
    </lineage>
</organism>
<dbReference type="EMBL" id="CP073581">
    <property type="protein sequence ID" value="QUJ76802.1"/>
    <property type="molecule type" value="Genomic_DNA"/>
</dbReference>
<proteinExistence type="predicted"/>
<name>A0A975PMH4_9RHOB</name>
<reference evidence="1" key="1">
    <citation type="submission" date="2021-04" db="EMBL/GenBank/DDBJ databases">
        <title>Complete genome sequence for Sulfitobacter sp. strain JK7-1.</title>
        <authorList>
            <person name="Park S.-J."/>
        </authorList>
    </citation>
    <scope>NUCLEOTIDE SEQUENCE</scope>
    <source>
        <strain evidence="1">JK7-1</strain>
    </source>
</reference>
<sequence length="230" mass="24808">MPPASDPHAEWTAQVLRILEDEFQADPALPAPAGGTLKQGFAPVAHWVARALVPLIRANARLRGERVPAPVTAEAITGPDADPTALQQLIDTQLRMSFPFDAYFDAMHQSALDFAAENAMMITEHFDNAENYAEIYAQSSCEMMQRIAARGTDRPRAARMLAAFQRADVAAWAACYPGSFMRGILTANALAQGPTDQATLASDLKRELFAAFAAHDNDAPSGEDSGPKQP</sequence>
<dbReference type="KEGG" id="sual:KDD17_01700"/>
<protein>
    <submittedName>
        <fullName evidence="1">Uncharacterized protein</fullName>
    </submittedName>
</protein>
<keyword evidence="2" id="KW-1185">Reference proteome</keyword>
<accession>A0A975PMH4</accession>
<dbReference type="Proteomes" id="UP000683291">
    <property type="component" value="Chromosome 1"/>
</dbReference>
<evidence type="ECO:0000313" key="1">
    <source>
        <dbReference type="EMBL" id="QUJ76802.1"/>
    </source>
</evidence>
<evidence type="ECO:0000313" key="2">
    <source>
        <dbReference type="Proteomes" id="UP000683291"/>
    </source>
</evidence>
<gene>
    <name evidence="1" type="ORF">KDD17_01700</name>
</gene>
<dbReference type="AlphaFoldDB" id="A0A975PMH4"/>
<dbReference type="RefSeq" id="WP_212704999.1">
    <property type="nucleotide sequence ID" value="NZ_CP073581.1"/>
</dbReference>